<keyword evidence="2 10" id="KW-0813">Transport</keyword>
<dbReference type="OrthoDB" id="6276154at2"/>
<dbReference type="Pfam" id="PF07660">
    <property type="entry name" value="STN"/>
    <property type="match status" value="1"/>
</dbReference>
<keyword evidence="3 10" id="KW-1134">Transmembrane beta strand</keyword>
<dbReference type="GO" id="GO:0006826">
    <property type="term" value="P:iron ion transport"/>
    <property type="evidence" value="ECO:0007669"/>
    <property type="project" value="UniProtKB-KW"/>
</dbReference>
<proteinExistence type="inferred from homology"/>
<evidence type="ECO:0000256" key="5">
    <source>
        <dbReference type="ARBA" id="ARBA00022692"/>
    </source>
</evidence>
<feature type="compositionally biased region" description="Low complexity" evidence="12">
    <location>
        <begin position="183"/>
        <end position="199"/>
    </location>
</feature>
<dbReference type="Pfam" id="PF07715">
    <property type="entry name" value="Plug"/>
    <property type="match status" value="1"/>
</dbReference>
<keyword evidence="4" id="KW-0406">Ion transport</keyword>
<keyword evidence="7 11" id="KW-0798">TonB box</keyword>
<dbReference type="GO" id="GO:0009279">
    <property type="term" value="C:cell outer membrane"/>
    <property type="evidence" value="ECO:0007669"/>
    <property type="project" value="UniProtKB-SubCell"/>
</dbReference>
<evidence type="ECO:0000256" key="1">
    <source>
        <dbReference type="ARBA" id="ARBA00004571"/>
    </source>
</evidence>
<dbReference type="AlphaFoldDB" id="A0A4R5U566"/>
<dbReference type="Gene3D" id="3.55.50.30">
    <property type="match status" value="1"/>
</dbReference>
<keyword evidence="15" id="KW-0675">Receptor</keyword>
<evidence type="ECO:0000256" key="6">
    <source>
        <dbReference type="ARBA" id="ARBA00023004"/>
    </source>
</evidence>
<dbReference type="Gene3D" id="2.170.130.10">
    <property type="entry name" value="TonB-dependent receptor, plug domain"/>
    <property type="match status" value="1"/>
</dbReference>
<dbReference type="CDD" id="cd01347">
    <property type="entry name" value="ligand_gated_channel"/>
    <property type="match status" value="1"/>
</dbReference>
<name>A0A4R5U566_9GAMM</name>
<keyword evidence="6" id="KW-0408">Iron</keyword>
<keyword evidence="13" id="KW-0732">Signal</keyword>
<sequence>MKKGKVLNRSRPLRAVLLALAVSAALSAQAQSPIASPVPAGELAPALDAYARQTGVQLVYRADQLRGARTHGVQAGLPPQQALDRLLRGSGLVAQRDGDGAVLIVPAPLLAQAGPAPAPRPAPAPVPQAAPAPAPVTELQTLQVTGSRIPRAEIEGPAPITVITADDIAAGGFTSVPDVMQSLTQNGGQTQSQQSAGGADFSPGAQQVDLRGLGPNHTLVLVNGRRIADFPLPFGGRSNFTDVSSLPLGMIERIEVLTGSASAIYGSDAISGVVNFILKRKADGTTLDYRYGQTERGDAESHRFNLSSGFSSGALDVVAGFEYRRQEPLWGFDRAQQDSTFDGPTANSRLPQRNFLITDYYDDYLDPGEATCDALSGLNEGSMQYAFRPRYGYYCGSDRSVAYRTIISKRDGVNGYASLTYAFGNGSEWFADLQAGRHEVSLFRAPRSWALMTPDGVEHDYFYNRNTEQLEYWQRQFTLEEMGGLRTGMVETTQKTLGVTTGLRGSWAGDWDYELALSHSQYTARISWPQIVAERANALFLGPLLGYDEDGYPIYDADHARMYQPLSRAEYDSIFARTTYHPESESQTLSMTLTQGELFTLPGGAAGFAATAEIGHQSYDLKPDPLATQYYYYSWKDSDGAGSRNRWALASELRMPLLDSLSLSAAARYDQYRFAGRDPAKFTWSTGLEWRPVDTLLARASYGTAFRAPDLHYVFTGPGNDETSVDDLYRCAVEEPDEAIDDCSYSGEGIIRSRDGNRDLEPETSTSWTAGVVWSPLRGVDLSVDYFDIDMRNQVRDMGTREILQAERDCRLGLDGNTLGSPFCNEMLARITRTPSGSLYGVHVNPINIARESTSGIDASLTLRWDTAIGTIGLNGGYTWVRAHEVQDYPDVPVVDKFAINSGYGIPRTKANLRLSWERDAWSASIQGRRLGRLPNDDSYYELWSPDDGTDPWIGATYRYNANVQFNVTEAAQLSLTVVNLFDKKPPYDPTSTAYPYYDISWFDTEGRTFYVQYTHRFGGSASR</sequence>
<evidence type="ECO:0000256" key="8">
    <source>
        <dbReference type="ARBA" id="ARBA00023136"/>
    </source>
</evidence>
<evidence type="ECO:0000256" key="10">
    <source>
        <dbReference type="PROSITE-ProRule" id="PRU01360"/>
    </source>
</evidence>
<keyword evidence="16" id="KW-1185">Reference proteome</keyword>
<keyword evidence="8 10" id="KW-0472">Membrane</keyword>
<feature type="domain" description="Secretin/TonB short N-terminal" evidence="14">
    <location>
        <begin position="56"/>
        <end position="107"/>
    </location>
</feature>
<dbReference type="InterPro" id="IPR037066">
    <property type="entry name" value="Plug_dom_sf"/>
</dbReference>
<evidence type="ECO:0000313" key="16">
    <source>
        <dbReference type="Proteomes" id="UP000295543"/>
    </source>
</evidence>
<dbReference type="InterPro" id="IPR039426">
    <property type="entry name" value="TonB-dep_rcpt-like"/>
</dbReference>
<dbReference type="InterPro" id="IPR036942">
    <property type="entry name" value="Beta-barrel_TonB_sf"/>
</dbReference>
<protein>
    <submittedName>
        <fullName evidence="15">TonB-dependent receptor</fullName>
    </submittedName>
</protein>
<dbReference type="Pfam" id="PF00593">
    <property type="entry name" value="TonB_dep_Rec_b-barrel"/>
    <property type="match status" value="1"/>
</dbReference>
<keyword evidence="5 10" id="KW-0812">Transmembrane</keyword>
<feature type="signal peptide" evidence="13">
    <location>
        <begin position="1"/>
        <end position="30"/>
    </location>
</feature>
<comment type="subcellular location">
    <subcellularLocation>
        <location evidence="1 10">Cell outer membrane</location>
        <topology evidence="1 10">Multi-pass membrane protein</topology>
    </subcellularLocation>
</comment>
<evidence type="ECO:0000256" key="11">
    <source>
        <dbReference type="RuleBase" id="RU003357"/>
    </source>
</evidence>
<dbReference type="InterPro" id="IPR000531">
    <property type="entry name" value="Beta-barrel_TonB"/>
</dbReference>
<comment type="similarity">
    <text evidence="10 11">Belongs to the TonB-dependent receptor family.</text>
</comment>
<evidence type="ECO:0000256" key="4">
    <source>
        <dbReference type="ARBA" id="ARBA00022496"/>
    </source>
</evidence>
<dbReference type="SUPFAM" id="SSF56935">
    <property type="entry name" value="Porins"/>
    <property type="match status" value="1"/>
</dbReference>
<evidence type="ECO:0000256" key="3">
    <source>
        <dbReference type="ARBA" id="ARBA00022452"/>
    </source>
</evidence>
<dbReference type="PANTHER" id="PTHR47234">
    <property type="match status" value="1"/>
</dbReference>
<dbReference type="InterPro" id="IPR011662">
    <property type="entry name" value="Secretin/TonB_short_N"/>
</dbReference>
<feature type="chain" id="PRO_5020462775" evidence="13">
    <location>
        <begin position="31"/>
        <end position="1024"/>
    </location>
</feature>
<dbReference type="RefSeq" id="WP_133394754.1">
    <property type="nucleotide sequence ID" value="NZ_SMTG01000009.1"/>
</dbReference>
<evidence type="ECO:0000256" key="13">
    <source>
        <dbReference type="SAM" id="SignalP"/>
    </source>
</evidence>
<evidence type="ECO:0000256" key="7">
    <source>
        <dbReference type="ARBA" id="ARBA00023077"/>
    </source>
</evidence>
<dbReference type="PROSITE" id="PS52016">
    <property type="entry name" value="TONB_DEPENDENT_REC_3"/>
    <property type="match status" value="1"/>
</dbReference>
<accession>A0A4R5U566</accession>
<evidence type="ECO:0000313" key="15">
    <source>
        <dbReference type="EMBL" id="TDK28989.1"/>
    </source>
</evidence>
<dbReference type="InterPro" id="IPR012910">
    <property type="entry name" value="Plug_dom"/>
</dbReference>
<dbReference type="EMBL" id="SMTG01000009">
    <property type="protein sequence ID" value="TDK28989.1"/>
    <property type="molecule type" value="Genomic_DNA"/>
</dbReference>
<dbReference type="Gene3D" id="2.40.170.20">
    <property type="entry name" value="TonB-dependent receptor, beta-barrel domain"/>
    <property type="match status" value="1"/>
</dbReference>
<comment type="caution">
    <text evidence="15">The sequence shown here is derived from an EMBL/GenBank/DDBJ whole genome shotgun (WGS) entry which is preliminary data.</text>
</comment>
<evidence type="ECO:0000256" key="9">
    <source>
        <dbReference type="ARBA" id="ARBA00023237"/>
    </source>
</evidence>
<evidence type="ECO:0000259" key="14">
    <source>
        <dbReference type="SMART" id="SM00965"/>
    </source>
</evidence>
<dbReference type="PANTHER" id="PTHR47234:SF1">
    <property type="entry name" value="TONB-DEPENDENT RECEPTOR"/>
    <property type="match status" value="1"/>
</dbReference>
<keyword evidence="4" id="KW-0410">Iron transport</keyword>
<evidence type="ECO:0000256" key="12">
    <source>
        <dbReference type="SAM" id="MobiDB-lite"/>
    </source>
</evidence>
<reference evidence="15 16" key="1">
    <citation type="submission" date="2019-03" db="EMBL/GenBank/DDBJ databases">
        <title>Luteimonas zhaokaii sp.nov., isolated from the rectal contents of Plateau pika in Yushu, Qinghai Province, China.</title>
        <authorList>
            <person name="Zhang G."/>
        </authorList>
    </citation>
    <scope>NUCLEOTIDE SEQUENCE [LARGE SCALE GENOMIC DNA]</scope>
    <source>
        <strain evidence="15 16">THG-MD21</strain>
    </source>
</reference>
<gene>
    <name evidence="15" type="ORF">E2F49_15635</name>
</gene>
<organism evidence="15 16">
    <name type="scientific">Luteimonas terrae</name>
    <dbReference type="NCBI Taxonomy" id="1530191"/>
    <lineage>
        <taxon>Bacteria</taxon>
        <taxon>Pseudomonadati</taxon>
        <taxon>Pseudomonadota</taxon>
        <taxon>Gammaproteobacteria</taxon>
        <taxon>Lysobacterales</taxon>
        <taxon>Lysobacteraceae</taxon>
        <taxon>Luteimonas</taxon>
    </lineage>
</organism>
<feature type="region of interest" description="Disordered" evidence="12">
    <location>
        <begin position="183"/>
        <end position="209"/>
    </location>
</feature>
<evidence type="ECO:0000256" key="2">
    <source>
        <dbReference type="ARBA" id="ARBA00022448"/>
    </source>
</evidence>
<dbReference type="SMART" id="SM00965">
    <property type="entry name" value="STN"/>
    <property type="match status" value="1"/>
</dbReference>
<dbReference type="Proteomes" id="UP000295543">
    <property type="component" value="Unassembled WGS sequence"/>
</dbReference>
<keyword evidence="9 10" id="KW-0998">Cell outer membrane</keyword>